<gene>
    <name evidence="1" type="ORF">BO225_05990</name>
</gene>
<evidence type="ECO:0000313" key="1">
    <source>
        <dbReference type="EMBL" id="OLU46458.1"/>
    </source>
</evidence>
<dbReference type="AlphaFoldDB" id="A0A1U7NMK4"/>
<comment type="caution">
    <text evidence="1">The sequence shown here is derived from an EMBL/GenBank/DDBJ whole genome shotgun (WGS) entry which is preliminary data.</text>
</comment>
<evidence type="ECO:0000313" key="2">
    <source>
        <dbReference type="Proteomes" id="UP000186705"/>
    </source>
</evidence>
<keyword evidence="2" id="KW-1185">Reference proteome</keyword>
<dbReference type="STRING" id="1862672.BO225_05990"/>
<reference evidence="1 2" key="1">
    <citation type="submission" date="2016-11" db="EMBL/GenBank/DDBJ databases">
        <title>Description of two novel members of the family Erysipelotrichaceae: Ileibacterium lipovorans gen. nov., sp. nov. and Dubosiella newyorkensis, gen. nov., sp. nov.</title>
        <authorList>
            <person name="Cox L.M."/>
            <person name="Sohn J."/>
            <person name="Tyrrell K.L."/>
            <person name="Citron D.M."/>
            <person name="Lawson P.A."/>
            <person name="Patel N.B."/>
            <person name="Iizumi T."/>
            <person name="Perez-Perez G.I."/>
            <person name="Goldstein E.J."/>
            <person name="Blaser M.J."/>
        </authorList>
    </citation>
    <scope>NUCLEOTIDE SEQUENCE [LARGE SCALE GENOMIC DNA]</scope>
    <source>
        <strain evidence="1 2">NYU-BL-A4</strain>
    </source>
</reference>
<organism evidence="1 2">
    <name type="scientific">Dubosiella newyorkensis</name>
    <dbReference type="NCBI Taxonomy" id="1862672"/>
    <lineage>
        <taxon>Bacteria</taxon>
        <taxon>Bacillati</taxon>
        <taxon>Bacillota</taxon>
        <taxon>Erysipelotrichia</taxon>
        <taxon>Erysipelotrichales</taxon>
        <taxon>Erysipelotrichaceae</taxon>
        <taxon>Dubosiella</taxon>
    </lineage>
</organism>
<dbReference type="EMBL" id="MPKA01000064">
    <property type="protein sequence ID" value="OLU46458.1"/>
    <property type="molecule type" value="Genomic_DNA"/>
</dbReference>
<proteinExistence type="predicted"/>
<dbReference type="Proteomes" id="UP000186705">
    <property type="component" value="Unassembled WGS sequence"/>
</dbReference>
<sequence>MNNEQMIEKYSRLDRIRMKRHILVMANMVTGQSTPSETEEEIFNRVQKEFVCSIIELAVALELIRNGLTEYQSKLDQHFKEVYGNIQYKFPKGDLYYAALAILGTDLEIWEDYFKDCKPSFFKRFRDPKNFEFWFRNWINLCCEIEEYTFARYLATNVYNMSQQVKGLNVGFIKDLSDFLG</sequence>
<accession>A0A1U7NMK4</accession>
<name>A0A1U7NMK4_9FIRM</name>
<dbReference type="RefSeq" id="WP_076341363.1">
    <property type="nucleotide sequence ID" value="NZ_JBGNFS010000004.1"/>
</dbReference>
<protein>
    <submittedName>
        <fullName evidence="1">Uncharacterized protein</fullName>
    </submittedName>
</protein>